<dbReference type="OrthoDB" id="1915362at2759"/>
<organism evidence="2 3">
    <name type="scientific">Durio zibethinus</name>
    <name type="common">Durian</name>
    <dbReference type="NCBI Taxonomy" id="66656"/>
    <lineage>
        <taxon>Eukaryota</taxon>
        <taxon>Viridiplantae</taxon>
        <taxon>Streptophyta</taxon>
        <taxon>Embryophyta</taxon>
        <taxon>Tracheophyta</taxon>
        <taxon>Spermatophyta</taxon>
        <taxon>Magnoliopsida</taxon>
        <taxon>eudicotyledons</taxon>
        <taxon>Gunneridae</taxon>
        <taxon>Pentapetalae</taxon>
        <taxon>rosids</taxon>
        <taxon>malvids</taxon>
        <taxon>Malvales</taxon>
        <taxon>Malvaceae</taxon>
        <taxon>Helicteroideae</taxon>
        <taxon>Durio</taxon>
    </lineage>
</organism>
<dbReference type="AlphaFoldDB" id="A0A6P5WQK7"/>
<gene>
    <name evidence="3" type="primary">LOC111276295</name>
</gene>
<dbReference type="RefSeq" id="XP_022717796.1">
    <property type="nucleotide sequence ID" value="XM_022862061.1"/>
</dbReference>
<proteinExistence type="predicted"/>
<dbReference type="GeneID" id="111276295"/>
<dbReference type="InterPro" id="IPR038930">
    <property type="entry name" value="CEP13/CEP14"/>
</dbReference>
<reference evidence="3" key="1">
    <citation type="submission" date="2025-08" db="UniProtKB">
        <authorList>
            <consortium name="RefSeq"/>
        </authorList>
    </citation>
    <scope>IDENTIFICATION</scope>
    <source>
        <tissue evidence="3">Fruit stalk</tissue>
    </source>
</reference>
<dbReference type="KEGG" id="dzi:111276295"/>
<evidence type="ECO:0000256" key="1">
    <source>
        <dbReference type="SAM" id="SignalP"/>
    </source>
</evidence>
<evidence type="ECO:0000313" key="2">
    <source>
        <dbReference type="Proteomes" id="UP000515121"/>
    </source>
</evidence>
<evidence type="ECO:0000313" key="3">
    <source>
        <dbReference type="RefSeq" id="XP_022717796.1"/>
    </source>
</evidence>
<dbReference type="Proteomes" id="UP000515121">
    <property type="component" value="Unplaced"/>
</dbReference>
<feature type="signal peptide" evidence="1">
    <location>
        <begin position="1"/>
        <end position="24"/>
    </location>
</feature>
<protein>
    <submittedName>
        <fullName evidence="3">Precursor of CEP14-like</fullName>
    </submittedName>
</protein>
<accession>A0A6P5WQK7</accession>
<feature type="chain" id="PRO_5027685068" evidence="1">
    <location>
        <begin position="25"/>
        <end position="94"/>
    </location>
</feature>
<dbReference type="GO" id="GO:0006970">
    <property type="term" value="P:response to osmotic stress"/>
    <property type="evidence" value="ECO:0007669"/>
    <property type="project" value="InterPro"/>
</dbReference>
<keyword evidence="1" id="KW-0732">Signal</keyword>
<keyword evidence="2" id="KW-1185">Reference proteome</keyword>
<dbReference type="GO" id="GO:0006995">
    <property type="term" value="P:cellular response to nitrogen starvation"/>
    <property type="evidence" value="ECO:0007669"/>
    <property type="project" value="InterPro"/>
</dbReference>
<sequence length="94" mass="10344">MTRLSVLWIIVIFAFIFLPTSLEARKLLNLEKKDVPSSKDNFVGSALDRVPTKILPASDDKGHAMANKEKLFAIHLAKIDQVLQSVPSPGAGHH</sequence>
<dbReference type="PANTHER" id="PTHR37180">
    <property type="entry name" value="PRECURSOR OF CEP14"/>
    <property type="match status" value="1"/>
</dbReference>
<name>A0A6P5WQK7_DURZI</name>
<dbReference type="PANTHER" id="PTHR37180:SF4">
    <property type="entry name" value="FORMIN-LIKE PROTEIN 3"/>
    <property type="match status" value="1"/>
</dbReference>